<evidence type="ECO:0000313" key="4">
    <source>
        <dbReference type="Proteomes" id="UP000219329"/>
    </source>
</evidence>
<dbReference type="Gene3D" id="2.40.128.520">
    <property type="match status" value="1"/>
</dbReference>
<gene>
    <name evidence="3" type="ORF">CNF02_00665</name>
</gene>
<keyword evidence="1" id="KW-0732">Signal</keyword>
<evidence type="ECO:0000313" key="3">
    <source>
        <dbReference type="EMBL" id="PDH35268.1"/>
    </source>
</evidence>
<protein>
    <recommendedName>
        <fullName evidence="2">DUF2147 domain-containing protein</fullName>
    </recommendedName>
</protein>
<name>A0A2A5WG62_9GAMM</name>
<evidence type="ECO:0000259" key="2">
    <source>
        <dbReference type="Pfam" id="PF09917"/>
    </source>
</evidence>
<sequence>MKKISLIAVYFLSSFYSLQALENSIEGFWFASGSIVEIKACQQFICAEVVHIITEEGTDPLTVLDENNDDKELRSRALIGINLFDGFAKELLSDETMKGGRIYDPRRGKFYNAELALLENGNLLVEGCLLFICDGEEWFPLEVTINPDGSRQATPKGTQGI</sequence>
<reference evidence="3 4" key="1">
    <citation type="submission" date="2017-08" db="EMBL/GenBank/DDBJ databases">
        <title>Fine stratification of microbial communities through a metagenomic profile of the photic zone.</title>
        <authorList>
            <person name="Haro-Moreno J.M."/>
            <person name="Lopez-Perez M."/>
            <person name="De La Torre J."/>
            <person name="Picazo A."/>
            <person name="Camacho A."/>
            <person name="Rodriguez-Valera F."/>
        </authorList>
    </citation>
    <scope>NUCLEOTIDE SEQUENCE [LARGE SCALE GENOMIC DNA]</scope>
    <source>
        <strain evidence="3">MED-G28</strain>
    </source>
</reference>
<dbReference type="PANTHER" id="PTHR36919">
    <property type="entry name" value="BLR1215 PROTEIN"/>
    <property type="match status" value="1"/>
</dbReference>
<accession>A0A2A5WG62</accession>
<dbReference type="InterPro" id="IPR019223">
    <property type="entry name" value="DUF2147"/>
</dbReference>
<dbReference type="PANTHER" id="PTHR36919:SF2">
    <property type="entry name" value="BLL6627 PROTEIN"/>
    <property type="match status" value="1"/>
</dbReference>
<comment type="caution">
    <text evidence="3">The sequence shown here is derived from an EMBL/GenBank/DDBJ whole genome shotgun (WGS) entry which is preliminary data.</text>
</comment>
<evidence type="ECO:0000256" key="1">
    <source>
        <dbReference type="SAM" id="SignalP"/>
    </source>
</evidence>
<feature type="domain" description="DUF2147" evidence="2">
    <location>
        <begin position="34"/>
        <end position="138"/>
    </location>
</feature>
<dbReference type="AlphaFoldDB" id="A0A2A5WG62"/>
<organism evidence="3 4">
    <name type="scientific">OM182 bacterium MED-G28</name>
    <dbReference type="NCBI Taxonomy" id="1986256"/>
    <lineage>
        <taxon>Bacteria</taxon>
        <taxon>Pseudomonadati</taxon>
        <taxon>Pseudomonadota</taxon>
        <taxon>Gammaproteobacteria</taxon>
        <taxon>OMG group</taxon>
        <taxon>OM182 clade</taxon>
    </lineage>
</organism>
<dbReference type="Pfam" id="PF09917">
    <property type="entry name" value="DUF2147"/>
    <property type="match status" value="1"/>
</dbReference>
<dbReference type="Proteomes" id="UP000219329">
    <property type="component" value="Unassembled WGS sequence"/>
</dbReference>
<dbReference type="EMBL" id="NTJZ01000001">
    <property type="protein sequence ID" value="PDH35268.1"/>
    <property type="molecule type" value="Genomic_DNA"/>
</dbReference>
<feature type="chain" id="PRO_5013082778" description="DUF2147 domain-containing protein" evidence="1">
    <location>
        <begin position="21"/>
        <end position="161"/>
    </location>
</feature>
<feature type="signal peptide" evidence="1">
    <location>
        <begin position="1"/>
        <end position="20"/>
    </location>
</feature>
<proteinExistence type="predicted"/>